<name>A0A626S3U0_SALER</name>
<sequence>LSVVDILQARRSTGLLKTDVK</sequence>
<organism evidence="1">
    <name type="scientific">Salmonella enterica</name>
    <name type="common">Salmonella choleraesuis</name>
    <dbReference type="NCBI Taxonomy" id="28901"/>
    <lineage>
        <taxon>Bacteria</taxon>
        <taxon>Pseudomonadati</taxon>
        <taxon>Pseudomonadota</taxon>
        <taxon>Gammaproteobacteria</taxon>
        <taxon>Enterobacterales</taxon>
        <taxon>Enterobacteriaceae</taxon>
        <taxon>Salmonella</taxon>
    </lineage>
</organism>
<dbReference type="AlphaFoldDB" id="A0A626S3U0"/>
<proteinExistence type="predicted"/>
<comment type="caution">
    <text evidence="1">The sequence shown here is derived from an EMBL/GenBank/DDBJ whole genome shotgun (WGS) entry which is preliminary data.</text>
</comment>
<reference evidence="1" key="1">
    <citation type="submission" date="2019-10" db="EMBL/GenBank/DDBJ databases">
        <authorList>
            <consortium name="GenomeTrakr network: Whole genome sequencing for foodborne pathogen traceback"/>
        </authorList>
    </citation>
    <scope>NUCLEOTIDE SEQUENCE</scope>
    <source>
        <strain evidence="1">FSIS11925080</strain>
    </source>
</reference>
<protein>
    <submittedName>
        <fullName evidence="1">Toxin</fullName>
    </submittedName>
</protein>
<feature type="non-terminal residue" evidence="1">
    <location>
        <position position="1"/>
    </location>
</feature>
<dbReference type="EMBL" id="AALMST010000032">
    <property type="protein sequence ID" value="EDB2166403.1"/>
    <property type="molecule type" value="Genomic_DNA"/>
</dbReference>
<gene>
    <name evidence="1" type="ORF">F9F75_14750</name>
</gene>
<accession>A0A626S3U0</accession>
<evidence type="ECO:0000313" key="1">
    <source>
        <dbReference type="EMBL" id="EDB2166403.1"/>
    </source>
</evidence>